<evidence type="ECO:0000313" key="2">
    <source>
        <dbReference type="EMBL" id="MBB6695740.1"/>
    </source>
</evidence>
<dbReference type="SUPFAM" id="SSF55781">
    <property type="entry name" value="GAF domain-like"/>
    <property type="match status" value="1"/>
</dbReference>
<evidence type="ECO:0000313" key="3">
    <source>
        <dbReference type="Proteomes" id="UP000553776"/>
    </source>
</evidence>
<name>A0A841UCW0_9BACL</name>
<keyword evidence="3" id="KW-1185">Reference proteome</keyword>
<dbReference type="AlphaFoldDB" id="A0A841UCW0"/>
<gene>
    <name evidence="2" type="ORF">H7B90_30545</name>
</gene>
<comment type="caution">
    <text evidence="2">The sequence shown here is derived from an EMBL/GenBank/DDBJ whole genome shotgun (WGS) entry which is preliminary data.</text>
</comment>
<sequence>MTERLQELFGQLERITNVQDIAYHRIKEGKLSPVLKTKTDHLGNEKWKSVHAASPVFVEDDQLLREIVRNPRPIYVQDVKNDPRSAEEFFLFGIDSILILPVAEGSVVRGIVVVASIGQLHSFTDEEVRQAERLVEQYREILLG</sequence>
<dbReference type="InterPro" id="IPR003018">
    <property type="entry name" value="GAF"/>
</dbReference>
<feature type="domain" description="GAF" evidence="1">
    <location>
        <begin position="3"/>
        <end position="139"/>
    </location>
</feature>
<dbReference type="Proteomes" id="UP000553776">
    <property type="component" value="Unassembled WGS sequence"/>
</dbReference>
<proteinExistence type="predicted"/>
<protein>
    <submittedName>
        <fullName evidence="2">GAF domain-containing protein</fullName>
    </submittedName>
</protein>
<accession>A0A841UCW0</accession>
<dbReference type="Gene3D" id="3.30.450.40">
    <property type="match status" value="1"/>
</dbReference>
<evidence type="ECO:0000259" key="1">
    <source>
        <dbReference type="Pfam" id="PF13185"/>
    </source>
</evidence>
<dbReference type="Pfam" id="PF13185">
    <property type="entry name" value="GAF_2"/>
    <property type="match status" value="1"/>
</dbReference>
<organism evidence="2 3">
    <name type="scientific">Cohnella xylanilytica</name>
    <dbReference type="NCBI Taxonomy" id="557555"/>
    <lineage>
        <taxon>Bacteria</taxon>
        <taxon>Bacillati</taxon>
        <taxon>Bacillota</taxon>
        <taxon>Bacilli</taxon>
        <taxon>Bacillales</taxon>
        <taxon>Paenibacillaceae</taxon>
        <taxon>Cohnella</taxon>
    </lineage>
</organism>
<reference evidence="2 3" key="1">
    <citation type="submission" date="2020-08" db="EMBL/GenBank/DDBJ databases">
        <title>Cohnella phylogeny.</title>
        <authorList>
            <person name="Dunlap C."/>
        </authorList>
    </citation>
    <scope>NUCLEOTIDE SEQUENCE [LARGE SCALE GENOMIC DNA]</scope>
    <source>
        <strain evidence="2 3">DSM 25239</strain>
    </source>
</reference>
<dbReference type="InterPro" id="IPR029016">
    <property type="entry name" value="GAF-like_dom_sf"/>
</dbReference>
<dbReference type="EMBL" id="JACJVR010000138">
    <property type="protein sequence ID" value="MBB6695740.1"/>
    <property type="molecule type" value="Genomic_DNA"/>
</dbReference>